<dbReference type="WBParaSite" id="PS1159_v2.g2660.t1">
    <property type="protein sequence ID" value="PS1159_v2.g2660.t1"/>
    <property type="gene ID" value="PS1159_v2.g2660"/>
</dbReference>
<reference evidence="2" key="1">
    <citation type="submission" date="2022-11" db="UniProtKB">
        <authorList>
            <consortium name="WormBaseParasite"/>
        </authorList>
    </citation>
    <scope>IDENTIFICATION</scope>
</reference>
<proteinExistence type="predicted"/>
<accession>A0AC35G8N0</accession>
<name>A0AC35G8N0_9BILA</name>
<evidence type="ECO:0000313" key="1">
    <source>
        <dbReference type="Proteomes" id="UP000887580"/>
    </source>
</evidence>
<organism evidence="1 2">
    <name type="scientific">Panagrolaimus sp. PS1159</name>
    <dbReference type="NCBI Taxonomy" id="55785"/>
    <lineage>
        <taxon>Eukaryota</taxon>
        <taxon>Metazoa</taxon>
        <taxon>Ecdysozoa</taxon>
        <taxon>Nematoda</taxon>
        <taxon>Chromadorea</taxon>
        <taxon>Rhabditida</taxon>
        <taxon>Tylenchina</taxon>
        <taxon>Panagrolaimomorpha</taxon>
        <taxon>Panagrolaimoidea</taxon>
        <taxon>Panagrolaimidae</taxon>
        <taxon>Panagrolaimus</taxon>
    </lineage>
</organism>
<evidence type="ECO:0000313" key="2">
    <source>
        <dbReference type="WBParaSite" id="PS1159_v2.g2660.t1"/>
    </source>
</evidence>
<sequence>MITIVNKRSQFLCILWWNKLRTLNIKSAVKDYDVINQISTDKMIYFLQLKAYNVEHLSFQMAPFYLTMSSLIRISSVCENIKSLDFTQIPSKFSSLDASFVLALPFFKNLQELYLELELPVVVVGGKCLHRNVDFPFHQLSLNLIKFSFIGSGVSVTKMLQTMREKGQKLNNLENLELEIRLCIPNLIEELAWFLDFHPNLKFLLLENLMFASMAQILMFLRVIQRHSSLSVIKLNNSSCCELIDNKNMREIFNQLQAQNIQIEADIFNLTFDSNNNNNNV</sequence>
<protein>
    <submittedName>
        <fullName evidence="2">Uncharacterized protein</fullName>
    </submittedName>
</protein>
<dbReference type="Proteomes" id="UP000887580">
    <property type="component" value="Unplaced"/>
</dbReference>